<reference evidence="2" key="1">
    <citation type="journal article" date="2019" name="Int. J. Syst. Evol. Microbiol.">
        <title>The Global Catalogue of Microorganisms (GCM) 10K type strain sequencing project: providing services to taxonomists for standard genome sequencing and annotation.</title>
        <authorList>
            <consortium name="The Broad Institute Genomics Platform"/>
            <consortium name="The Broad Institute Genome Sequencing Center for Infectious Disease"/>
            <person name="Wu L."/>
            <person name="Ma J."/>
        </authorList>
    </citation>
    <scope>NUCLEOTIDE SEQUENCE [LARGE SCALE GENOMIC DNA]</scope>
    <source>
        <strain evidence="2">CGMCC 1.6375</strain>
    </source>
</reference>
<dbReference type="Proteomes" id="UP000632339">
    <property type="component" value="Unassembled WGS sequence"/>
</dbReference>
<evidence type="ECO:0000313" key="1">
    <source>
        <dbReference type="EMBL" id="GGN06011.1"/>
    </source>
</evidence>
<evidence type="ECO:0000313" key="2">
    <source>
        <dbReference type="Proteomes" id="UP000632339"/>
    </source>
</evidence>
<dbReference type="EMBL" id="BMLI01000002">
    <property type="protein sequence ID" value="GGN06011.1"/>
    <property type="molecule type" value="Genomic_DNA"/>
</dbReference>
<protein>
    <submittedName>
        <fullName evidence="1">Uncharacterized protein</fullName>
    </submittedName>
</protein>
<organism evidence="1 2">
    <name type="scientific">Dyadobacter beijingensis</name>
    <dbReference type="NCBI Taxonomy" id="365489"/>
    <lineage>
        <taxon>Bacteria</taxon>
        <taxon>Pseudomonadati</taxon>
        <taxon>Bacteroidota</taxon>
        <taxon>Cytophagia</taxon>
        <taxon>Cytophagales</taxon>
        <taxon>Spirosomataceae</taxon>
        <taxon>Dyadobacter</taxon>
    </lineage>
</organism>
<comment type="caution">
    <text evidence="1">The sequence shown here is derived from an EMBL/GenBank/DDBJ whole genome shotgun (WGS) entry which is preliminary data.</text>
</comment>
<keyword evidence="2" id="KW-1185">Reference proteome</keyword>
<proteinExistence type="predicted"/>
<dbReference type="RefSeq" id="WP_019941272.1">
    <property type="nucleotide sequence ID" value="NZ_BMLI01000002.1"/>
</dbReference>
<gene>
    <name evidence="1" type="ORF">GCM10010967_46510</name>
</gene>
<name>A0ABQ2IBC9_9BACT</name>
<sequence>MSLNNFRWFRLGWGVRAWGYYAGRTDMFPKSSALSSDTLKFGRISANGASFLAGANFRLWKFDIGANTDLFGVAFGLKRRGLYAGSGLYAGEGGEYYNKYLASNPATVNVLPLVMDKQSGQSEVYVRFWITDQIGVKVAYTHGRVTYAAPYKLDNGQKRYSTTYGVPYVALSFPLYN</sequence>
<accession>A0ABQ2IBC9</accession>